<name>A0AAV9IJI7_9RHOD</name>
<feature type="region of interest" description="Disordered" evidence="1">
    <location>
        <begin position="42"/>
        <end position="61"/>
    </location>
</feature>
<keyword evidence="3" id="KW-1185">Reference proteome</keyword>
<reference evidence="2 3" key="1">
    <citation type="submission" date="2022-07" db="EMBL/GenBank/DDBJ databases">
        <title>Genome-wide signatures of adaptation to extreme environments.</title>
        <authorList>
            <person name="Cho C.H."/>
            <person name="Yoon H.S."/>
        </authorList>
    </citation>
    <scope>NUCLEOTIDE SEQUENCE [LARGE SCALE GENOMIC DNA]</scope>
    <source>
        <strain evidence="2 3">108.79 E11</strain>
    </source>
</reference>
<dbReference type="GO" id="GO:0005737">
    <property type="term" value="C:cytoplasm"/>
    <property type="evidence" value="ECO:0007669"/>
    <property type="project" value="TreeGrafter"/>
</dbReference>
<dbReference type="EMBL" id="JANCYU010000052">
    <property type="protein sequence ID" value="KAK4527494.1"/>
    <property type="molecule type" value="Genomic_DNA"/>
</dbReference>
<dbReference type="PANTHER" id="PTHR31315">
    <property type="entry name" value="PROTEIN SIP5"/>
    <property type="match status" value="1"/>
</dbReference>
<evidence type="ECO:0008006" key="4">
    <source>
        <dbReference type="Google" id="ProtNLM"/>
    </source>
</evidence>
<organism evidence="2 3">
    <name type="scientific">Galdieria yellowstonensis</name>
    <dbReference type="NCBI Taxonomy" id="3028027"/>
    <lineage>
        <taxon>Eukaryota</taxon>
        <taxon>Rhodophyta</taxon>
        <taxon>Bangiophyceae</taxon>
        <taxon>Galdieriales</taxon>
        <taxon>Galdieriaceae</taxon>
        <taxon>Galdieria</taxon>
    </lineage>
</organism>
<dbReference type="InterPro" id="IPR039301">
    <property type="entry name" value="Sip5/DA2"/>
</dbReference>
<evidence type="ECO:0000313" key="3">
    <source>
        <dbReference type="Proteomes" id="UP001300502"/>
    </source>
</evidence>
<evidence type="ECO:0000256" key="1">
    <source>
        <dbReference type="SAM" id="MobiDB-lite"/>
    </source>
</evidence>
<protein>
    <recommendedName>
        <fullName evidence="4">RING-type domain-containing protein</fullName>
    </recommendedName>
</protein>
<dbReference type="AlphaFoldDB" id="A0AAV9IJI7"/>
<dbReference type="PANTHER" id="PTHR31315:SF1">
    <property type="entry name" value="PROTEIN SIP5"/>
    <property type="match status" value="1"/>
</dbReference>
<sequence>MGNSSSSSTWDLASNGTLGPYYMNHSVPRSDRLLYMRNMFSRSSSNRRPRNSRARSRHSTEEPKLIPTQFYLDESTFLNLIKNRIVAPRYNGSEVKTEEYRLECPICFCYYPALNYTVCCKQCICSGCFFRIQRKRTEKSAPCSFCKASLFEIIYDPDAQKDIEMNQESGNYSADRETVSELETKGTEHSICSKVSNSGIIEKKESRSKDVVALDNFVLQEDDVPFNPREVEIPVFLQDEGYTEEDLMIMEACFRSMRATRV</sequence>
<evidence type="ECO:0000313" key="2">
    <source>
        <dbReference type="EMBL" id="KAK4527494.1"/>
    </source>
</evidence>
<comment type="caution">
    <text evidence="2">The sequence shown here is derived from an EMBL/GenBank/DDBJ whole genome shotgun (WGS) entry which is preliminary data.</text>
</comment>
<gene>
    <name evidence="2" type="ORF">GAYE_SCF40G5416</name>
</gene>
<feature type="compositionally biased region" description="Basic residues" evidence="1">
    <location>
        <begin position="45"/>
        <end position="57"/>
    </location>
</feature>
<proteinExistence type="predicted"/>
<accession>A0AAV9IJI7</accession>
<dbReference type="Proteomes" id="UP001300502">
    <property type="component" value="Unassembled WGS sequence"/>
</dbReference>